<feature type="compositionally biased region" description="Low complexity" evidence="1">
    <location>
        <begin position="240"/>
        <end position="254"/>
    </location>
</feature>
<name>A0ABD3MBY3_9STRA</name>
<protein>
    <submittedName>
        <fullName evidence="2">Uncharacterized protein</fullName>
    </submittedName>
</protein>
<proteinExistence type="predicted"/>
<feature type="region of interest" description="Disordered" evidence="1">
    <location>
        <begin position="474"/>
        <end position="497"/>
    </location>
</feature>
<feature type="compositionally biased region" description="Acidic residues" evidence="1">
    <location>
        <begin position="298"/>
        <end position="318"/>
    </location>
</feature>
<feature type="compositionally biased region" description="Acidic residues" evidence="1">
    <location>
        <begin position="474"/>
        <end position="487"/>
    </location>
</feature>
<evidence type="ECO:0000313" key="3">
    <source>
        <dbReference type="Proteomes" id="UP001530293"/>
    </source>
</evidence>
<organism evidence="2 3">
    <name type="scientific">Discostella pseudostelligera</name>
    <dbReference type="NCBI Taxonomy" id="259834"/>
    <lineage>
        <taxon>Eukaryota</taxon>
        <taxon>Sar</taxon>
        <taxon>Stramenopiles</taxon>
        <taxon>Ochrophyta</taxon>
        <taxon>Bacillariophyta</taxon>
        <taxon>Coscinodiscophyceae</taxon>
        <taxon>Thalassiosirophycidae</taxon>
        <taxon>Stephanodiscales</taxon>
        <taxon>Stephanodiscaceae</taxon>
        <taxon>Discostella</taxon>
    </lineage>
</organism>
<feature type="compositionally biased region" description="Low complexity" evidence="1">
    <location>
        <begin position="189"/>
        <end position="206"/>
    </location>
</feature>
<gene>
    <name evidence="2" type="ORF">ACHAWU_001366</name>
</gene>
<dbReference type="EMBL" id="JALLBG020000159">
    <property type="protein sequence ID" value="KAL3761097.1"/>
    <property type="molecule type" value="Genomic_DNA"/>
</dbReference>
<keyword evidence="3" id="KW-1185">Reference proteome</keyword>
<sequence length="780" mass="88029">MLRATPSLHKMASTHGGMRRILKKRLPVQRYIELAVKAGSYKTPSTRPHYLGLQDVPEPKAFLTPREREERLKLRRGIIDYPAEYEILSLNPPLPTPPRTPVRVRKKIIAEKRRHLEKLKKERKKKGLTDDDDNITELRQLPSLDRLVKSYLRRHEDMVRGNMSPSQSRQQEEYYSNLLLGRSGGGNSGESARSTNHLASSSSPSSLQTAMGRKSMLVENAYAFALRQQQVMLQNEEDVSSSTGKSSNNNSKKGVMTEQESIERVEQLLREEARINRQRGRKTAEDVQAWRASQGQGEAEEDDDKEAASGDDEADNEFDSTTLPSILHDRPRAIRALNIWSARLASIPYSQWTIGASTALDHWIAREVLQMEEQAWRQVLEGGGTDAYLVGEGSATLPGGESKRGLMDRMRDIVLVREALFPETRVEKSGGGMGGDGLKGDLDDGLLSGGDDFNATEKSIDDLLATLGELNDDDDGTSWKFDDEDDKNGEVENAGENDEKMTAIIDELQLWRGRNASSPYEDWDIDRKNEFDQWIEKYVATLYPEADAASVDMEATRISLLSVRPTDSNKTKEFWSKIASETDAESFLKDYRASAKEKLNTIWALTSPTEEEKRTQTELEAIISVPFEVQLDKLVNMGTLRPILDDYVPGKDRKSFLEKYAPVFLEGMEMEHLVPDPDGPIGLDDLSAELREELSSEWTPSTGLGAGSADGQRPRFAIRMVAYGTDEYGTTRSERARELFRLWNEHKANRARFEEALFKKGHLKLEEDGVRIQKRSKKKD</sequence>
<accession>A0ABD3MBY3</accession>
<feature type="region of interest" description="Disordered" evidence="1">
    <location>
        <begin position="235"/>
        <end position="261"/>
    </location>
</feature>
<evidence type="ECO:0000256" key="1">
    <source>
        <dbReference type="SAM" id="MobiDB-lite"/>
    </source>
</evidence>
<reference evidence="2 3" key="1">
    <citation type="submission" date="2024-10" db="EMBL/GenBank/DDBJ databases">
        <title>Updated reference genomes for cyclostephanoid diatoms.</title>
        <authorList>
            <person name="Roberts W.R."/>
            <person name="Alverson A.J."/>
        </authorList>
    </citation>
    <scope>NUCLEOTIDE SEQUENCE [LARGE SCALE GENOMIC DNA]</scope>
    <source>
        <strain evidence="2 3">AJA232-27</strain>
    </source>
</reference>
<feature type="region of interest" description="Disordered" evidence="1">
    <location>
        <begin position="277"/>
        <end position="323"/>
    </location>
</feature>
<evidence type="ECO:0000313" key="2">
    <source>
        <dbReference type="EMBL" id="KAL3761097.1"/>
    </source>
</evidence>
<comment type="caution">
    <text evidence="2">The sequence shown here is derived from an EMBL/GenBank/DDBJ whole genome shotgun (WGS) entry which is preliminary data.</text>
</comment>
<feature type="region of interest" description="Disordered" evidence="1">
    <location>
        <begin position="179"/>
        <end position="211"/>
    </location>
</feature>
<dbReference type="Proteomes" id="UP001530293">
    <property type="component" value="Unassembled WGS sequence"/>
</dbReference>
<dbReference type="AlphaFoldDB" id="A0ABD3MBY3"/>